<proteinExistence type="predicted"/>
<evidence type="ECO:0000313" key="2">
    <source>
        <dbReference type="EMBL" id="KAI1888711.1"/>
    </source>
</evidence>
<feature type="region of interest" description="Disordered" evidence="1">
    <location>
        <begin position="1"/>
        <end position="24"/>
    </location>
</feature>
<keyword evidence="3" id="KW-1185">Reference proteome</keyword>
<dbReference type="AlphaFoldDB" id="A0A8T3CXA3"/>
<name>A0A8T3CXA3_9TELE</name>
<organism evidence="2 3">
    <name type="scientific">Albula goreensis</name>
    <dbReference type="NCBI Taxonomy" id="1534307"/>
    <lineage>
        <taxon>Eukaryota</taxon>
        <taxon>Metazoa</taxon>
        <taxon>Chordata</taxon>
        <taxon>Craniata</taxon>
        <taxon>Vertebrata</taxon>
        <taxon>Euteleostomi</taxon>
        <taxon>Actinopterygii</taxon>
        <taxon>Neopterygii</taxon>
        <taxon>Teleostei</taxon>
        <taxon>Albuliformes</taxon>
        <taxon>Albulidae</taxon>
        <taxon>Albula</taxon>
    </lineage>
</organism>
<feature type="compositionally biased region" description="Basic and acidic residues" evidence="1">
    <location>
        <begin position="11"/>
        <end position="21"/>
    </location>
</feature>
<sequence length="68" mass="7653">MTHSHSLELSSRVEPRAEHGFPESYSPRCALARSYIQLSFHHDCRGEKTRNMADGSAGFQDAEDRSSD</sequence>
<comment type="caution">
    <text evidence="2">The sequence shown here is derived from an EMBL/GenBank/DDBJ whole genome shotgun (WGS) entry which is preliminary data.</text>
</comment>
<dbReference type="EMBL" id="JAERUA010000016">
    <property type="protein sequence ID" value="KAI1888711.1"/>
    <property type="molecule type" value="Genomic_DNA"/>
</dbReference>
<protein>
    <submittedName>
        <fullName evidence="2">Uncharacterized protein</fullName>
    </submittedName>
</protein>
<feature type="region of interest" description="Disordered" evidence="1">
    <location>
        <begin position="47"/>
        <end position="68"/>
    </location>
</feature>
<reference evidence="2" key="1">
    <citation type="submission" date="2021-01" db="EMBL/GenBank/DDBJ databases">
        <authorList>
            <person name="Zahm M."/>
            <person name="Roques C."/>
            <person name="Cabau C."/>
            <person name="Klopp C."/>
            <person name="Donnadieu C."/>
            <person name="Jouanno E."/>
            <person name="Lampietro C."/>
            <person name="Louis A."/>
            <person name="Herpin A."/>
            <person name="Echchiki A."/>
            <person name="Berthelot C."/>
            <person name="Parey E."/>
            <person name="Roest-Crollius H."/>
            <person name="Braasch I."/>
            <person name="Postlethwait J."/>
            <person name="Bobe J."/>
            <person name="Montfort J."/>
            <person name="Bouchez O."/>
            <person name="Begum T."/>
            <person name="Mejri S."/>
            <person name="Adams A."/>
            <person name="Chen W.-J."/>
            <person name="Guiguen Y."/>
        </authorList>
    </citation>
    <scope>NUCLEOTIDE SEQUENCE</scope>
    <source>
        <tissue evidence="2">Blood</tissue>
    </source>
</reference>
<dbReference type="Proteomes" id="UP000829720">
    <property type="component" value="Unassembled WGS sequence"/>
</dbReference>
<accession>A0A8T3CXA3</accession>
<evidence type="ECO:0000256" key="1">
    <source>
        <dbReference type="SAM" id="MobiDB-lite"/>
    </source>
</evidence>
<gene>
    <name evidence="2" type="ORF">AGOR_G00171540</name>
</gene>
<evidence type="ECO:0000313" key="3">
    <source>
        <dbReference type="Proteomes" id="UP000829720"/>
    </source>
</evidence>